<reference evidence="10 11" key="1">
    <citation type="submission" date="2019-04" db="EMBL/GenBank/DDBJ databases">
        <title>Friends and foes A comparative genomics study of 23 Aspergillus species from section Flavi.</title>
        <authorList>
            <consortium name="DOE Joint Genome Institute"/>
            <person name="Kjaerbolling I."/>
            <person name="Vesth T."/>
            <person name="Frisvad J.C."/>
            <person name="Nybo J.L."/>
            <person name="Theobald S."/>
            <person name="Kildgaard S."/>
            <person name="Isbrandt T."/>
            <person name="Kuo A."/>
            <person name="Sato A."/>
            <person name="Lyhne E.K."/>
            <person name="Kogle M.E."/>
            <person name="Wiebenga A."/>
            <person name="Kun R.S."/>
            <person name="Lubbers R.J."/>
            <person name="Makela M.R."/>
            <person name="Barry K."/>
            <person name="Chovatia M."/>
            <person name="Clum A."/>
            <person name="Daum C."/>
            <person name="Haridas S."/>
            <person name="He G."/>
            <person name="LaButti K."/>
            <person name="Lipzen A."/>
            <person name="Mondo S."/>
            <person name="Riley R."/>
            <person name="Salamov A."/>
            <person name="Simmons B.A."/>
            <person name="Magnuson J.K."/>
            <person name="Henrissat B."/>
            <person name="Mortensen U.H."/>
            <person name="Larsen T.O."/>
            <person name="Devries R.P."/>
            <person name="Grigoriev I.V."/>
            <person name="Machida M."/>
            <person name="Baker S.E."/>
            <person name="Andersen M.R."/>
        </authorList>
    </citation>
    <scope>NUCLEOTIDE SEQUENCE [LARGE SCALE GENOMIC DNA]</scope>
    <source>
        <strain evidence="10 11">CBS 117626</strain>
    </source>
</reference>
<dbReference type="InterPro" id="IPR050121">
    <property type="entry name" value="Cytochrome_P450_monoxygenase"/>
</dbReference>
<accession>A0A5N6UI64</accession>
<dbReference type="Proteomes" id="UP000326950">
    <property type="component" value="Unassembled WGS sequence"/>
</dbReference>
<gene>
    <name evidence="10" type="ORF">BDV40DRAFT_308296</name>
</gene>
<keyword evidence="11" id="KW-1185">Reference proteome</keyword>
<dbReference type="InterPro" id="IPR001128">
    <property type="entry name" value="Cyt_P450"/>
</dbReference>
<keyword evidence="3 8" id="KW-0349">Heme</keyword>
<dbReference type="InterPro" id="IPR002401">
    <property type="entry name" value="Cyt_P450_E_grp-I"/>
</dbReference>
<sequence>MIPCVPSLATLGVLAACALTICALGNVVYNLWFHPLRQYPGSILDAATRLPYTFHLLRGSVTQRTKRLHEKYGHVIRIAPNTLSYTCSEAWDDIYGLKQSSMRGNFPKDPKYYIRFDNDINNISNANDRDHRRLRRVQAHAFSERALSLQQAYLQKHVALFISRLGDKIGSTGKGTINAVQWFTYLSTDIIGELAFGENFEKFRKLEMHPWYENLQWSVKSFAFYRELSRYPRVIAYAMLFLVTPRNRVLNDWNAIDFGKELAANRMKHGADQVDFMSYILRASDERRMSDAEIAMSSITFMIAGSETTATLMSGLVYLLLTNPGTLQKLTSVIRRDFPVLTGMTFLELQKHEYLNAVLSEALRLYPPAPDSLFRVAPAVGGIVAGQFIPPDTSVTVNLFAAFRSPLNFYRPEEFIPERWLKTCPIEFQSDKRSVFQPFSLGTRSCLGKNLAWMEMRVILAHLLWHYNLQELMLDSTDWIGQQKIYTFWEKPDLNIRISKRD</sequence>
<dbReference type="CDD" id="cd11058">
    <property type="entry name" value="CYP60B-like"/>
    <property type="match status" value="1"/>
</dbReference>
<feature type="binding site" description="axial binding residue" evidence="8">
    <location>
        <position position="446"/>
    </location>
    <ligand>
        <name>heme</name>
        <dbReference type="ChEBI" id="CHEBI:30413"/>
    </ligand>
    <ligandPart>
        <name>Fe</name>
        <dbReference type="ChEBI" id="CHEBI:18248"/>
    </ligandPart>
</feature>
<dbReference type="OrthoDB" id="1470350at2759"/>
<comment type="cofactor">
    <cofactor evidence="1 8">
        <name>heme</name>
        <dbReference type="ChEBI" id="CHEBI:30413"/>
    </cofactor>
</comment>
<dbReference type="PRINTS" id="PR00463">
    <property type="entry name" value="EP450I"/>
</dbReference>
<evidence type="ECO:0000256" key="9">
    <source>
        <dbReference type="RuleBase" id="RU000461"/>
    </source>
</evidence>
<proteinExistence type="inferred from homology"/>
<dbReference type="PRINTS" id="PR00385">
    <property type="entry name" value="P450"/>
</dbReference>
<keyword evidence="7 9" id="KW-0503">Monooxygenase</keyword>
<dbReference type="PROSITE" id="PS00086">
    <property type="entry name" value="CYTOCHROME_P450"/>
    <property type="match status" value="1"/>
</dbReference>
<evidence type="ECO:0000256" key="8">
    <source>
        <dbReference type="PIRSR" id="PIRSR602401-1"/>
    </source>
</evidence>
<keyword evidence="5 9" id="KW-0560">Oxidoreductase</keyword>
<evidence type="ECO:0000256" key="4">
    <source>
        <dbReference type="ARBA" id="ARBA00022723"/>
    </source>
</evidence>
<evidence type="ECO:0000313" key="10">
    <source>
        <dbReference type="EMBL" id="KAE8157891.1"/>
    </source>
</evidence>
<evidence type="ECO:0000256" key="1">
    <source>
        <dbReference type="ARBA" id="ARBA00001971"/>
    </source>
</evidence>
<evidence type="ECO:0000256" key="7">
    <source>
        <dbReference type="ARBA" id="ARBA00023033"/>
    </source>
</evidence>
<evidence type="ECO:0000256" key="3">
    <source>
        <dbReference type="ARBA" id="ARBA00022617"/>
    </source>
</evidence>
<keyword evidence="4 8" id="KW-0479">Metal-binding</keyword>
<dbReference type="PANTHER" id="PTHR24305">
    <property type="entry name" value="CYTOCHROME P450"/>
    <property type="match status" value="1"/>
</dbReference>
<evidence type="ECO:0000256" key="2">
    <source>
        <dbReference type="ARBA" id="ARBA00010617"/>
    </source>
</evidence>
<evidence type="ECO:0000256" key="6">
    <source>
        <dbReference type="ARBA" id="ARBA00023004"/>
    </source>
</evidence>
<evidence type="ECO:0000313" key="11">
    <source>
        <dbReference type="Proteomes" id="UP000326950"/>
    </source>
</evidence>
<name>A0A5N6UI64_ASPTM</name>
<dbReference type="PANTHER" id="PTHR24305:SF210">
    <property type="entry name" value="CYTOCHROME P450 MONOOXYGENASE ASQL-RELATED"/>
    <property type="match status" value="1"/>
</dbReference>
<dbReference type="AlphaFoldDB" id="A0A5N6UI64"/>
<organism evidence="10 11">
    <name type="scientific">Aspergillus tamarii</name>
    <dbReference type="NCBI Taxonomy" id="41984"/>
    <lineage>
        <taxon>Eukaryota</taxon>
        <taxon>Fungi</taxon>
        <taxon>Dikarya</taxon>
        <taxon>Ascomycota</taxon>
        <taxon>Pezizomycotina</taxon>
        <taxon>Eurotiomycetes</taxon>
        <taxon>Eurotiomycetidae</taxon>
        <taxon>Eurotiales</taxon>
        <taxon>Aspergillaceae</taxon>
        <taxon>Aspergillus</taxon>
        <taxon>Aspergillus subgen. Circumdati</taxon>
    </lineage>
</organism>
<dbReference type="GO" id="GO:0016705">
    <property type="term" value="F:oxidoreductase activity, acting on paired donors, with incorporation or reduction of molecular oxygen"/>
    <property type="evidence" value="ECO:0007669"/>
    <property type="project" value="InterPro"/>
</dbReference>
<evidence type="ECO:0000256" key="5">
    <source>
        <dbReference type="ARBA" id="ARBA00023002"/>
    </source>
</evidence>
<comment type="similarity">
    <text evidence="2 9">Belongs to the cytochrome P450 family.</text>
</comment>
<keyword evidence="6 8" id="KW-0408">Iron</keyword>
<dbReference type="InterPro" id="IPR036396">
    <property type="entry name" value="Cyt_P450_sf"/>
</dbReference>
<dbReference type="GO" id="GO:0004497">
    <property type="term" value="F:monooxygenase activity"/>
    <property type="evidence" value="ECO:0007669"/>
    <property type="project" value="UniProtKB-KW"/>
</dbReference>
<dbReference type="Gene3D" id="1.10.630.10">
    <property type="entry name" value="Cytochrome P450"/>
    <property type="match status" value="1"/>
</dbReference>
<dbReference type="GO" id="GO:0020037">
    <property type="term" value="F:heme binding"/>
    <property type="evidence" value="ECO:0007669"/>
    <property type="project" value="InterPro"/>
</dbReference>
<protein>
    <submittedName>
        <fullName evidence="10">Cytochrome P450</fullName>
    </submittedName>
</protein>
<dbReference type="EMBL" id="ML738710">
    <property type="protein sequence ID" value="KAE8157891.1"/>
    <property type="molecule type" value="Genomic_DNA"/>
</dbReference>
<dbReference type="SUPFAM" id="SSF48264">
    <property type="entry name" value="Cytochrome P450"/>
    <property type="match status" value="1"/>
</dbReference>
<dbReference type="GO" id="GO:0005506">
    <property type="term" value="F:iron ion binding"/>
    <property type="evidence" value="ECO:0007669"/>
    <property type="project" value="InterPro"/>
</dbReference>
<dbReference type="InterPro" id="IPR017972">
    <property type="entry name" value="Cyt_P450_CS"/>
</dbReference>
<dbReference type="Pfam" id="PF00067">
    <property type="entry name" value="p450"/>
    <property type="match status" value="1"/>
</dbReference>